<proteinExistence type="predicted"/>
<evidence type="ECO:0000313" key="1">
    <source>
        <dbReference type="EMBL" id="MBR0560744.1"/>
    </source>
</evidence>
<accession>A0ABS5EA20</accession>
<dbReference type="RefSeq" id="WP_211683431.1">
    <property type="nucleotide sequence ID" value="NZ_JAGRQH010000019.1"/>
</dbReference>
<organism evidence="1 2">
    <name type="scientific">Neokomagataea anthophila</name>
    <dbReference type="NCBI Taxonomy" id="2826925"/>
    <lineage>
        <taxon>Bacteria</taxon>
        <taxon>Pseudomonadati</taxon>
        <taxon>Pseudomonadota</taxon>
        <taxon>Alphaproteobacteria</taxon>
        <taxon>Acetobacterales</taxon>
        <taxon>Acetobacteraceae</taxon>
        <taxon>Neokomagataea</taxon>
    </lineage>
</organism>
<name>A0ABS5EA20_9PROT</name>
<keyword evidence="2" id="KW-1185">Reference proteome</keyword>
<comment type="caution">
    <text evidence="1">The sequence shown here is derived from an EMBL/GenBank/DDBJ whole genome shotgun (WGS) entry which is preliminary data.</text>
</comment>
<dbReference type="Proteomes" id="UP000677812">
    <property type="component" value="Unassembled WGS sequence"/>
</dbReference>
<dbReference type="EMBL" id="JAGRQH010000019">
    <property type="protein sequence ID" value="MBR0560744.1"/>
    <property type="molecule type" value="Genomic_DNA"/>
</dbReference>
<reference evidence="1 2" key="1">
    <citation type="submission" date="2021-04" db="EMBL/GenBank/DDBJ databases">
        <title>The complete genome sequence of Neokomagataea sp. TBRC 2177.</title>
        <authorList>
            <person name="Charoenyingcharoen P."/>
            <person name="Yukphan P."/>
        </authorList>
    </citation>
    <scope>NUCLEOTIDE SEQUENCE [LARGE SCALE GENOMIC DNA]</scope>
    <source>
        <strain evidence="1 2">TBRC 2177</strain>
    </source>
</reference>
<protein>
    <submittedName>
        <fullName evidence="1">Uncharacterized protein</fullName>
    </submittedName>
</protein>
<sequence length="127" mass="14503">MMLKKLMLFFMVFPVVFYGTANAGGIVYLHCVMPKHEDVPERTFDFTLDENNETVTFYVEDANATNKEKAFFGNNEVTWSNNIGILQTKRVISRSDLTFTESVKIGNDSTVTNTGKCDIVKKKIRKF</sequence>
<evidence type="ECO:0000313" key="2">
    <source>
        <dbReference type="Proteomes" id="UP000677812"/>
    </source>
</evidence>
<gene>
    <name evidence="1" type="ORF">KB213_11880</name>
</gene>